<evidence type="ECO:0000256" key="3">
    <source>
        <dbReference type="ARBA" id="ARBA00010846"/>
    </source>
</evidence>
<accession>A0A565CTL0</accession>
<dbReference type="FunFam" id="2.60.210.10:FF:000012">
    <property type="entry name" value="BTB/POZ and MATH domain-containing protein 4"/>
    <property type="match status" value="1"/>
</dbReference>
<dbReference type="AlphaFoldDB" id="A0A565CTL0"/>
<name>A0A565CTL0_9BRAS</name>
<dbReference type="Proteomes" id="UP000489600">
    <property type="component" value="Unassembled WGS sequence"/>
</dbReference>
<dbReference type="FunFam" id="1.25.40.420:FF:000023">
    <property type="entry name" value="BTB-POZ and math domain 1"/>
    <property type="match status" value="1"/>
</dbReference>
<comment type="pathway">
    <text evidence="2">Protein modification; protein ubiquitination.</text>
</comment>
<dbReference type="PROSITE" id="PS50144">
    <property type="entry name" value="MATH"/>
    <property type="match status" value="1"/>
</dbReference>
<protein>
    <recommendedName>
        <fullName evidence="10">BTB domain-containing protein</fullName>
    </recommendedName>
</protein>
<dbReference type="Gene3D" id="3.30.710.10">
    <property type="entry name" value="Potassium Channel Kv1.1, Chain A"/>
    <property type="match status" value="1"/>
</dbReference>
<evidence type="ECO:0000259" key="6">
    <source>
        <dbReference type="PROSITE" id="PS50097"/>
    </source>
</evidence>
<dbReference type="InterPro" id="IPR008974">
    <property type="entry name" value="TRAF-like"/>
</dbReference>
<dbReference type="Pfam" id="PF22486">
    <property type="entry name" value="MATH_2"/>
    <property type="match status" value="1"/>
</dbReference>
<dbReference type="OrthoDB" id="6359816at2759"/>
<dbReference type="SMART" id="SM00225">
    <property type="entry name" value="BTB"/>
    <property type="match status" value="1"/>
</dbReference>
<dbReference type="UniPathway" id="UPA00143"/>
<dbReference type="PANTHER" id="PTHR26379:SF229">
    <property type="entry name" value="BTB_POZ AND MATH DOMAIN-CONTAINING PROTEIN 5-RELATED"/>
    <property type="match status" value="1"/>
</dbReference>
<gene>
    <name evidence="8" type="ORF">ANE_LOCUS27366</name>
</gene>
<dbReference type="SMART" id="SM00061">
    <property type="entry name" value="MATH"/>
    <property type="match status" value="1"/>
</dbReference>
<comment type="caution">
    <text evidence="8">The sequence shown here is derived from an EMBL/GenBank/DDBJ whole genome shotgun (WGS) entry which is preliminary data.</text>
</comment>
<dbReference type="GO" id="GO:0016567">
    <property type="term" value="P:protein ubiquitination"/>
    <property type="evidence" value="ECO:0007669"/>
    <property type="project" value="UniProtKB-UniPathway"/>
</dbReference>
<dbReference type="GO" id="GO:0042631">
    <property type="term" value="P:cellular response to water deprivation"/>
    <property type="evidence" value="ECO:0007669"/>
    <property type="project" value="UniProtKB-ARBA"/>
</dbReference>
<evidence type="ECO:0000256" key="5">
    <source>
        <dbReference type="SAM" id="MobiDB-lite"/>
    </source>
</evidence>
<dbReference type="Gene3D" id="2.60.210.10">
    <property type="entry name" value="Apoptosis, Tumor Necrosis Factor Receptor Associated Protein 2, Chain A"/>
    <property type="match status" value="1"/>
</dbReference>
<feature type="domain" description="BTB" evidence="6">
    <location>
        <begin position="199"/>
        <end position="265"/>
    </location>
</feature>
<evidence type="ECO:0000256" key="2">
    <source>
        <dbReference type="ARBA" id="ARBA00004906"/>
    </source>
</evidence>
<dbReference type="InterPro" id="IPR000210">
    <property type="entry name" value="BTB/POZ_dom"/>
</dbReference>
<comment type="function">
    <text evidence="1">May act as a substrate-specific adapter of an E3 ubiquitin-protein ligase complex (CUL3-RBX1-BTB) which mediates the ubiquitination and subsequent proteasomal degradation of target proteins.</text>
</comment>
<dbReference type="InterPro" id="IPR056423">
    <property type="entry name" value="BACK_BPM_SPOP"/>
</dbReference>
<dbReference type="EMBL" id="CABITT030000008">
    <property type="protein sequence ID" value="VVB16922.1"/>
    <property type="molecule type" value="Genomic_DNA"/>
</dbReference>
<dbReference type="CDD" id="cd18280">
    <property type="entry name" value="BTB_POZ_BPM_plant"/>
    <property type="match status" value="1"/>
</dbReference>
<comment type="similarity">
    <text evidence="3">Belongs to the Tdpoz family.</text>
</comment>
<evidence type="ECO:0000313" key="8">
    <source>
        <dbReference type="EMBL" id="VVB16922.1"/>
    </source>
</evidence>
<dbReference type="CDD" id="cd00121">
    <property type="entry name" value="MATH"/>
    <property type="match status" value="1"/>
</dbReference>
<feature type="domain" description="MATH" evidence="7">
    <location>
        <begin position="28"/>
        <end position="162"/>
    </location>
</feature>
<sequence length="411" mass="45392">MSGSLIPGSNPDRISSPTSSKSVTQTVNGSHQFVIQGYSLAKGMGVGKHIASDNFSVGGYQWGIFFYPDGKNPEDNSGYVSVFIALASEGTEVRALFELTLVDQSGKGKHKVHSHFERSLDSGPYTLKYRGSMWGYKRFFRRNQLEISDYLKDDCLIINCTVGVVVSEIHCPRRLHSVQVPDSELGSHFGVLLDSMEGSDITFDIAGEKFPAHKLVLAARSPYFKSKFFKEPEADNTEVTINDLEPKVFKALLQFIYKDSLPDDVEPVTTHTFEILKLSEIYETLIVKLLAAADKFDLNRLRLLCEFHICKGVSVKSVAKILALADRYNATELKSVCLKFTAENLAAVLETDAYKELKDECLSLQSELLKAVAGYEEGSNSTGGAKSQSVWAQLSDGGGDTSSRHVRQRTT</sequence>
<proteinExistence type="inferred from homology"/>
<dbReference type="FunFam" id="3.30.710.10:FF:000136">
    <property type="entry name" value="BTB-POZ and math domain 1"/>
    <property type="match status" value="1"/>
</dbReference>
<dbReference type="GO" id="GO:0071472">
    <property type="term" value="P:cellular response to salt stress"/>
    <property type="evidence" value="ECO:0007669"/>
    <property type="project" value="UniProtKB-ARBA"/>
</dbReference>
<dbReference type="InterPro" id="IPR002083">
    <property type="entry name" value="MATH/TRAF_dom"/>
</dbReference>
<evidence type="ECO:0000259" key="7">
    <source>
        <dbReference type="PROSITE" id="PS50144"/>
    </source>
</evidence>
<evidence type="ECO:0000256" key="1">
    <source>
        <dbReference type="ARBA" id="ARBA00002668"/>
    </source>
</evidence>
<dbReference type="Pfam" id="PF00651">
    <property type="entry name" value="BTB"/>
    <property type="match status" value="1"/>
</dbReference>
<dbReference type="Gene3D" id="1.25.40.420">
    <property type="match status" value="1"/>
</dbReference>
<dbReference type="SUPFAM" id="SSF49599">
    <property type="entry name" value="TRAF domain-like"/>
    <property type="match status" value="1"/>
</dbReference>
<keyword evidence="9" id="KW-1185">Reference proteome</keyword>
<dbReference type="InterPro" id="IPR011333">
    <property type="entry name" value="SKP1/BTB/POZ_sf"/>
</dbReference>
<dbReference type="PROSITE" id="PS50097">
    <property type="entry name" value="BTB"/>
    <property type="match status" value="1"/>
</dbReference>
<dbReference type="CDD" id="cd14736">
    <property type="entry name" value="BACK_AtBPM-like"/>
    <property type="match status" value="1"/>
</dbReference>
<dbReference type="InterPro" id="IPR034090">
    <property type="entry name" value="BPM_C"/>
</dbReference>
<dbReference type="SUPFAM" id="SSF54695">
    <property type="entry name" value="POZ domain"/>
    <property type="match status" value="1"/>
</dbReference>
<dbReference type="InterPro" id="IPR045005">
    <property type="entry name" value="BPM1-6"/>
</dbReference>
<evidence type="ECO:0000313" key="9">
    <source>
        <dbReference type="Proteomes" id="UP000489600"/>
    </source>
</evidence>
<dbReference type="Pfam" id="PF24570">
    <property type="entry name" value="BACK_BPM_SPOP"/>
    <property type="match status" value="1"/>
</dbReference>
<organism evidence="8 9">
    <name type="scientific">Arabis nemorensis</name>
    <dbReference type="NCBI Taxonomy" id="586526"/>
    <lineage>
        <taxon>Eukaryota</taxon>
        <taxon>Viridiplantae</taxon>
        <taxon>Streptophyta</taxon>
        <taxon>Embryophyta</taxon>
        <taxon>Tracheophyta</taxon>
        <taxon>Spermatophyta</taxon>
        <taxon>Magnoliopsida</taxon>
        <taxon>eudicotyledons</taxon>
        <taxon>Gunneridae</taxon>
        <taxon>Pentapetalae</taxon>
        <taxon>rosids</taxon>
        <taxon>malvids</taxon>
        <taxon>Brassicales</taxon>
        <taxon>Brassicaceae</taxon>
        <taxon>Arabideae</taxon>
        <taxon>Arabis</taxon>
    </lineage>
</organism>
<reference evidence="8" key="1">
    <citation type="submission" date="2019-07" db="EMBL/GenBank/DDBJ databases">
        <authorList>
            <person name="Dittberner H."/>
        </authorList>
    </citation>
    <scope>NUCLEOTIDE SEQUENCE [LARGE SCALE GENOMIC DNA]</scope>
</reference>
<dbReference type="PANTHER" id="PTHR26379">
    <property type="entry name" value="BTB/POZ AND MATH DOMAIN-CONTAINING PROTEIN 1"/>
    <property type="match status" value="1"/>
</dbReference>
<evidence type="ECO:0000256" key="4">
    <source>
        <dbReference type="ARBA" id="ARBA00022786"/>
    </source>
</evidence>
<feature type="compositionally biased region" description="Polar residues" evidence="5">
    <location>
        <begin position="12"/>
        <end position="26"/>
    </location>
</feature>
<keyword evidence="4" id="KW-0833">Ubl conjugation pathway</keyword>
<evidence type="ECO:0008006" key="10">
    <source>
        <dbReference type="Google" id="ProtNLM"/>
    </source>
</evidence>
<feature type="region of interest" description="Disordered" evidence="5">
    <location>
        <begin position="1"/>
        <end position="26"/>
    </location>
</feature>